<evidence type="ECO:0000313" key="3">
    <source>
        <dbReference type="Proteomes" id="UP000555407"/>
    </source>
</evidence>
<evidence type="ECO:0000256" key="1">
    <source>
        <dbReference type="SAM" id="MobiDB-lite"/>
    </source>
</evidence>
<organism evidence="2 3">
    <name type="scientific">Kribbella shirazensis</name>
    <dbReference type="NCBI Taxonomy" id="1105143"/>
    <lineage>
        <taxon>Bacteria</taxon>
        <taxon>Bacillati</taxon>
        <taxon>Actinomycetota</taxon>
        <taxon>Actinomycetes</taxon>
        <taxon>Propionibacteriales</taxon>
        <taxon>Kribbellaceae</taxon>
        <taxon>Kribbella</taxon>
    </lineage>
</organism>
<proteinExistence type="predicted"/>
<reference evidence="2 3" key="1">
    <citation type="submission" date="2020-03" db="EMBL/GenBank/DDBJ databases">
        <title>Sequencing the genomes of 1000 actinobacteria strains.</title>
        <authorList>
            <person name="Klenk H.-P."/>
        </authorList>
    </citation>
    <scope>NUCLEOTIDE SEQUENCE [LARGE SCALE GENOMIC DNA]</scope>
    <source>
        <strain evidence="2 3">DSM 45490</strain>
    </source>
</reference>
<dbReference type="Proteomes" id="UP000555407">
    <property type="component" value="Unassembled WGS sequence"/>
</dbReference>
<feature type="region of interest" description="Disordered" evidence="1">
    <location>
        <begin position="1"/>
        <end position="32"/>
    </location>
</feature>
<evidence type="ECO:0000313" key="2">
    <source>
        <dbReference type="EMBL" id="NIK55720.1"/>
    </source>
</evidence>
<gene>
    <name evidence="2" type="ORF">BJY22_001437</name>
</gene>
<feature type="compositionally biased region" description="Polar residues" evidence="1">
    <location>
        <begin position="1"/>
        <end position="10"/>
    </location>
</feature>
<protein>
    <submittedName>
        <fullName evidence="2">Uncharacterized protein</fullName>
    </submittedName>
</protein>
<keyword evidence="3" id="KW-1185">Reference proteome</keyword>
<name>A0A7X5V6W7_9ACTN</name>
<dbReference type="AlphaFoldDB" id="A0A7X5V6W7"/>
<comment type="caution">
    <text evidence="2">The sequence shown here is derived from an EMBL/GenBank/DDBJ whole genome shotgun (WGS) entry which is preliminary data.</text>
</comment>
<accession>A0A7X5V6W7</accession>
<sequence>MSELPSTRLSLPTWRRPRSGLGSPGGGMGSTKGLSTAVDIASTTIGLDRPFAVKDHIGTVARPLLVSTSTVFKEALVIVSRHFDTGTDTCPQLSYVVPIAAVSAGRGSRTLTERVDPSLKSMRAVPRDAARTPGAMVTCPAPHAAFCSIVSKPSPGVRDEYRKTPSGGFGIPAARTACATARARLRNAGVTGPSGICDLTASRGTVGRVAGVALLAPEAGATSFPHAANVRTARTTAGTKYLQHLERLMRTILNRRSSPTNRWVPESCAHPGKISYPRRTDSR</sequence>
<dbReference type="EMBL" id="JAASRO010000001">
    <property type="protein sequence ID" value="NIK55720.1"/>
    <property type="molecule type" value="Genomic_DNA"/>
</dbReference>